<evidence type="ECO:0000256" key="1">
    <source>
        <dbReference type="SAM" id="MobiDB-lite"/>
    </source>
</evidence>
<dbReference type="OrthoDB" id="2507066at2759"/>
<reference evidence="3" key="2">
    <citation type="journal article" date="2018" name="BMC Genomics">
        <title>Genomic insights into host adaptation between the wheat stripe rust pathogen (Puccinia striiformis f. sp. tritici) and the barley stripe rust pathogen (Puccinia striiformis f. sp. hordei).</title>
        <authorList>
            <person name="Xia C."/>
            <person name="Wang M."/>
            <person name="Yin C."/>
            <person name="Cornejo O.E."/>
            <person name="Hulbert S.H."/>
            <person name="Chen X."/>
        </authorList>
    </citation>
    <scope>NUCLEOTIDE SEQUENCE [LARGE SCALE GENOMIC DNA]</scope>
    <source>
        <strain evidence="3">93TX-2</strain>
    </source>
</reference>
<dbReference type="SUPFAM" id="SSF52540">
    <property type="entry name" value="P-loop containing nucleoside triphosphate hydrolases"/>
    <property type="match status" value="1"/>
</dbReference>
<dbReference type="Proteomes" id="UP000238274">
    <property type="component" value="Unassembled WGS sequence"/>
</dbReference>
<dbReference type="EMBL" id="PKSM01000190">
    <property type="protein sequence ID" value="POW03958.1"/>
    <property type="molecule type" value="Genomic_DNA"/>
</dbReference>
<dbReference type="Gene3D" id="3.40.50.300">
    <property type="entry name" value="P-loop containing nucleotide triphosphate hydrolases"/>
    <property type="match status" value="1"/>
</dbReference>
<organism evidence="2 3">
    <name type="scientific">Puccinia striiformis</name>
    <dbReference type="NCBI Taxonomy" id="27350"/>
    <lineage>
        <taxon>Eukaryota</taxon>
        <taxon>Fungi</taxon>
        <taxon>Dikarya</taxon>
        <taxon>Basidiomycota</taxon>
        <taxon>Pucciniomycotina</taxon>
        <taxon>Pucciniomycetes</taxon>
        <taxon>Pucciniales</taxon>
        <taxon>Pucciniaceae</taxon>
        <taxon>Puccinia</taxon>
    </lineage>
</organism>
<dbReference type="AlphaFoldDB" id="A0A2S4V371"/>
<protein>
    <recommendedName>
        <fullName evidence="4">Helicase C-terminal domain-containing protein</fullName>
    </recommendedName>
</protein>
<dbReference type="InterPro" id="IPR027417">
    <property type="entry name" value="P-loop_NTPase"/>
</dbReference>
<reference evidence="2 3" key="1">
    <citation type="submission" date="2017-12" db="EMBL/GenBank/DDBJ databases">
        <title>Gene loss provides genomic basis for host adaptation in cereal stripe rust fungi.</title>
        <authorList>
            <person name="Xia C."/>
        </authorList>
    </citation>
    <scope>NUCLEOTIDE SEQUENCE [LARGE SCALE GENOMIC DNA]</scope>
    <source>
        <strain evidence="2 3">93TX-2</strain>
    </source>
</reference>
<reference evidence="3" key="3">
    <citation type="journal article" date="2018" name="Mol. Plant Microbe Interact.">
        <title>Genome sequence resources for the wheat stripe rust pathogen (Puccinia striiformis f. sp. tritici) and the barley stripe rust pathogen (Puccinia striiformis f. sp. hordei).</title>
        <authorList>
            <person name="Xia C."/>
            <person name="Wang M."/>
            <person name="Yin C."/>
            <person name="Cornejo O.E."/>
            <person name="Hulbert S.H."/>
            <person name="Chen X."/>
        </authorList>
    </citation>
    <scope>NUCLEOTIDE SEQUENCE [LARGE SCALE GENOMIC DNA]</scope>
    <source>
        <strain evidence="3">93TX-2</strain>
    </source>
</reference>
<evidence type="ECO:0000313" key="3">
    <source>
        <dbReference type="Proteomes" id="UP000238274"/>
    </source>
</evidence>
<evidence type="ECO:0008006" key="4">
    <source>
        <dbReference type="Google" id="ProtNLM"/>
    </source>
</evidence>
<dbReference type="VEuPathDB" id="FungiDB:PSHT_11422"/>
<feature type="compositionally biased region" description="Low complexity" evidence="1">
    <location>
        <begin position="196"/>
        <end position="205"/>
    </location>
</feature>
<keyword evidence="3" id="KW-1185">Reference proteome</keyword>
<dbReference type="VEuPathDB" id="FungiDB:PSTT_03752"/>
<sequence>MALGLGQNWKRVRMVVHMGQGDRALICQMIGRCGRDRRPGLALMFVEKTRRKGKNLVEQFTQGATQDNADGIDALAITPVCLRIAFSLDNLLGYVPLWEDDEAYIAEQQREQISTKRTSYWKRKYNENEEVVVNTFKEQLLRDLHAHYNAEFGIGGPISAEDIFGEQEAEAVELLALTPAGTTAKRVRKSNGRKSIPTITATGAPGPTPDSAALARLQLGSDANSQGVLRNDGIRLPDSNDLVLATPSSSGKRPTKKALASAASHMRRLEREGIKMAKDLTHSWRMVQVRGFMKDMFEGKHQ</sequence>
<name>A0A2S4V371_9BASI</name>
<proteinExistence type="predicted"/>
<feature type="region of interest" description="Disordered" evidence="1">
    <location>
        <begin position="189"/>
        <end position="209"/>
    </location>
</feature>
<evidence type="ECO:0000313" key="2">
    <source>
        <dbReference type="EMBL" id="POW03958.1"/>
    </source>
</evidence>
<accession>A0A2S4V371</accession>
<gene>
    <name evidence="2" type="ORF">PSHT_11422</name>
</gene>
<comment type="caution">
    <text evidence="2">The sequence shown here is derived from an EMBL/GenBank/DDBJ whole genome shotgun (WGS) entry which is preliminary data.</text>
</comment>